<feature type="domain" description="Tyr recombinase" evidence="2">
    <location>
        <begin position="358"/>
        <end position="540"/>
    </location>
</feature>
<organism evidence="3 4">
    <name type="scientific">Shimia thalassica</name>
    <dbReference type="NCBI Taxonomy" id="1715693"/>
    <lineage>
        <taxon>Bacteria</taxon>
        <taxon>Pseudomonadati</taxon>
        <taxon>Pseudomonadota</taxon>
        <taxon>Alphaproteobacteria</taxon>
        <taxon>Rhodobacterales</taxon>
        <taxon>Roseobacteraceae</taxon>
    </lineage>
</organism>
<dbReference type="InterPro" id="IPR011010">
    <property type="entry name" value="DNA_brk_join_enz"/>
</dbReference>
<dbReference type="InterPro" id="IPR013762">
    <property type="entry name" value="Integrase-like_cat_sf"/>
</dbReference>
<keyword evidence="1" id="KW-0233">DNA recombination</keyword>
<keyword evidence="4" id="KW-1185">Reference proteome</keyword>
<dbReference type="GO" id="GO:0003677">
    <property type="term" value="F:DNA binding"/>
    <property type="evidence" value="ECO:0007669"/>
    <property type="project" value="InterPro"/>
</dbReference>
<name>A0A0P1HZM1_9RHOB</name>
<accession>A0A0P1HZM1</accession>
<dbReference type="EMBL" id="CYTW01000001">
    <property type="protein sequence ID" value="CUJ81311.1"/>
    <property type="molecule type" value="Genomic_DNA"/>
</dbReference>
<reference evidence="4" key="1">
    <citation type="submission" date="2015-09" db="EMBL/GenBank/DDBJ databases">
        <authorList>
            <person name="Rodrigo-Torres Lidia"/>
            <person name="Arahal R.David."/>
        </authorList>
    </citation>
    <scope>NUCLEOTIDE SEQUENCE [LARGE SCALE GENOMIC DNA]</scope>
    <source>
        <strain evidence="4">CECT 7735</strain>
    </source>
</reference>
<dbReference type="PROSITE" id="PS51898">
    <property type="entry name" value="TYR_RECOMBINASE"/>
    <property type="match status" value="1"/>
</dbReference>
<dbReference type="CDD" id="cd00397">
    <property type="entry name" value="DNA_BRE_C"/>
    <property type="match status" value="1"/>
</dbReference>
<evidence type="ECO:0000256" key="1">
    <source>
        <dbReference type="ARBA" id="ARBA00023172"/>
    </source>
</evidence>
<dbReference type="STRING" id="1715693.PH7735_00003"/>
<dbReference type="Pfam" id="PF00589">
    <property type="entry name" value="Phage_integrase"/>
    <property type="match status" value="1"/>
</dbReference>
<gene>
    <name evidence="3" type="ORF">PH7735_00003</name>
</gene>
<dbReference type="InterPro" id="IPR002104">
    <property type="entry name" value="Integrase_catalytic"/>
</dbReference>
<evidence type="ECO:0000313" key="3">
    <source>
        <dbReference type="EMBL" id="CUJ81311.1"/>
    </source>
</evidence>
<evidence type="ECO:0000259" key="2">
    <source>
        <dbReference type="PROSITE" id="PS51898"/>
    </source>
</evidence>
<dbReference type="GO" id="GO:0015074">
    <property type="term" value="P:DNA integration"/>
    <property type="evidence" value="ECO:0007669"/>
    <property type="project" value="InterPro"/>
</dbReference>
<proteinExistence type="predicted"/>
<dbReference type="Gene3D" id="1.10.443.10">
    <property type="entry name" value="Intergrase catalytic core"/>
    <property type="match status" value="1"/>
</dbReference>
<dbReference type="GO" id="GO:0006310">
    <property type="term" value="P:DNA recombination"/>
    <property type="evidence" value="ECO:0007669"/>
    <property type="project" value="UniProtKB-KW"/>
</dbReference>
<evidence type="ECO:0000313" key="4">
    <source>
        <dbReference type="Proteomes" id="UP000051870"/>
    </source>
</evidence>
<dbReference type="AlphaFoldDB" id="A0A0P1HZM1"/>
<protein>
    <submittedName>
        <fullName evidence="3">Site-specific tyrosine recombinase XerC</fullName>
    </submittedName>
</protein>
<sequence>MGHQQSKPVTLNCVLEHLKSAGHLTNNQRSAMASAVKAVAKMLNRPPSGVAIDIAAFRVALERGQPGRFGITPKRFSNIRSAFAQALIESGVDLDPLHLTAPLTAEWANLDAMITKLTDRRVLMRFMRWCSCHRVPPKSVTQEVVGQYYDRVITHSIATKADDKFQMLINRWNTYANTVGGWPNVQLAGLDRKKGFQIPHADFPASFQKELQDFYKFLIADDVFQERSLPPQRPVSAQKRVENLKRAASILVHKGVPIERITSLAVLVEFDHAKTILTWYLERTDRKPNRQTQIYATDLRCVARHWVNLGEEEMRAFADLCRRVHFEQTEMTSLNRETLAQFKNPELVMRFINMPKKVFDHNLRVNDPSQIQVFRASAALAIAILQSVPIRIENLCNISLSQNLVRRGTKYVLTFEAHEVKNNKALEYPLPGRVAKMVDRYLDRIWPQIASPNCDELFPGKRGERRAKAGLGEAISTICERELGIRLTAHQFRHICGFLYLQHRPGDYETVRVLLGHKSIQTTIQFYAGMEMEAAVERFDEVIHQTGRGSRGNGRRL</sequence>
<dbReference type="Proteomes" id="UP000051870">
    <property type="component" value="Unassembled WGS sequence"/>
</dbReference>
<dbReference type="SUPFAM" id="SSF56349">
    <property type="entry name" value="DNA breaking-rejoining enzymes"/>
    <property type="match status" value="1"/>
</dbReference>